<name>A4J1S0_DESRM</name>
<protein>
    <submittedName>
        <fullName evidence="1">Uncharacterized protein</fullName>
    </submittedName>
</protein>
<dbReference type="OrthoDB" id="1787059at2"/>
<accession>A4J1S0</accession>
<organism evidence="1 2">
    <name type="scientific">Desulforamulus reducens (strain ATCC BAA-1160 / DSM 100696 / MI-1)</name>
    <name type="common">Desulfotomaculum reducens</name>
    <dbReference type="NCBI Taxonomy" id="349161"/>
    <lineage>
        <taxon>Bacteria</taxon>
        <taxon>Bacillati</taxon>
        <taxon>Bacillota</taxon>
        <taxon>Clostridia</taxon>
        <taxon>Eubacteriales</taxon>
        <taxon>Peptococcaceae</taxon>
        <taxon>Desulforamulus</taxon>
    </lineage>
</organism>
<dbReference type="EMBL" id="CP000612">
    <property type="protein sequence ID" value="ABO49023.1"/>
    <property type="molecule type" value="Genomic_DNA"/>
</dbReference>
<dbReference type="AlphaFoldDB" id="A4J1S0"/>
<dbReference type="Proteomes" id="UP000001556">
    <property type="component" value="Chromosome"/>
</dbReference>
<dbReference type="HOGENOM" id="CLU_2355197_0_0_9"/>
<dbReference type="KEGG" id="drm:Dred_0477"/>
<dbReference type="RefSeq" id="WP_011876860.1">
    <property type="nucleotide sequence ID" value="NC_009253.1"/>
</dbReference>
<evidence type="ECO:0000313" key="1">
    <source>
        <dbReference type="EMBL" id="ABO49023.1"/>
    </source>
</evidence>
<reference evidence="1 2" key="1">
    <citation type="submission" date="2007-03" db="EMBL/GenBank/DDBJ databases">
        <title>Complete sequence of Desulfotomaculum reducens MI-1.</title>
        <authorList>
            <consortium name="US DOE Joint Genome Institute"/>
            <person name="Copeland A."/>
            <person name="Lucas S."/>
            <person name="Lapidus A."/>
            <person name="Barry K."/>
            <person name="Detter J.C."/>
            <person name="Glavina del Rio T."/>
            <person name="Hammon N."/>
            <person name="Israni S."/>
            <person name="Dalin E."/>
            <person name="Tice H."/>
            <person name="Pitluck S."/>
            <person name="Sims D."/>
            <person name="Brettin T."/>
            <person name="Bruce D."/>
            <person name="Han C."/>
            <person name="Tapia R."/>
            <person name="Schmutz J."/>
            <person name="Larimer F."/>
            <person name="Land M."/>
            <person name="Hauser L."/>
            <person name="Kyrpides N."/>
            <person name="Kim E."/>
            <person name="Tebo B.M."/>
            <person name="Richardson P."/>
        </authorList>
    </citation>
    <scope>NUCLEOTIDE SEQUENCE [LARGE SCALE GENOMIC DNA]</scope>
    <source>
        <strain evidence="1 2">MI-1</strain>
    </source>
</reference>
<sequence>MRSYLYPAFTLESEDFERVLPSAIKFSQTHNVPCRVLREANLFIISFEDKAVSRGIIYGHQLEKEMDHKFSKYAICDVFYLSKEQFEKGKGINNDKVEE</sequence>
<evidence type="ECO:0000313" key="2">
    <source>
        <dbReference type="Proteomes" id="UP000001556"/>
    </source>
</evidence>
<keyword evidence="2" id="KW-1185">Reference proteome</keyword>
<proteinExistence type="predicted"/>
<gene>
    <name evidence="1" type="ordered locus">Dred_0477</name>
</gene>